<name>A0AAW1JU63_SAPOF</name>
<dbReference type="InterPro" id="IPR008930">
    <property type="entry name" value="Terpenoid_cyclase/PrenylTrfase"/>
</dbReference>
<dbReference type="Gene3D" id="1.50.10.130">
    <property type="entry name" value="Terpene synthase, N-terminal domain"/>
    <property type="match status" value="1"/>
</dbReference>
<comment type="caution">
    <text evidence="6">The sequence shown here is derived from an EMBL/GenBank/DDBJ whole genome shotgun (WGS) entry which is preliminary data.</text>
</comment>
<evidence type="ECO:0000256" key="3">
    <source>
        <dbReference type="ARBA" id="ARBA00023239"/>
    </source>
</evidence>
<dbReference type="InterPro" id="IPR005630">
    <property type="entry name" value="Terpene_synthase_metal-bd"/>
</dbReference>
<dbReference type="InterPro" id="IPR034741">
    <property type="entry name" value="Terpene_cyclase-like_1_C"/>
</dbReference>
<dbReference type="GO" id="GO:0010333">
    <property type="term" value="F:terpene synthase activity"/>
    <property type="evidence" value="ECO:0007669"/>
    <property type="project" value="InterPro"/>
</dbReference>
<evidence type="ECO:0000259" key="5">
    <source>
        <dbReference type="Pfam" id="PF03936"/>
    </source>
</evidence>
<reference evidence="6" key="1">
    <citation type="submission" date="2024-03" db="EMBL/GenBank/DDBJ databases">
        <title>WGS assembly of Saponaria officinalis var. Norfolk2.</title>
        <authorList>
            <person name="Jenkins J."/>
            <person name="Shu S."/>
            <person name="Grimwood J."/>
            <person name="Barry K."/>
            <person name="Goodstein D."/>
            <person name="Schmutz J."/>
            <person name="Leebens-Mack J."/>
            <person name="Osbourn A."/>
        </authorList>
    </citation>
    <scope>NUCLEOTIDE SEQUENCE [LARGE SCALE GENOMIC DNA]</scope>
    <source>
        <strain evidence="6">JIC</strain>
    </source>
</reference>
<evidence type="ECO:0000259" key="4">
    <source>
        <dbReference type="Pfam" id="PF01397"/>
    </source>
</evidence>
<dbReference type="InterPro" id="IPR001906">
    <property type="entry name" value="Terpene_synth_N"/>
</dbReference>
<dbReference type="Pfam" id="PF03936">
    <property type="entry name" value="Terpene_synth_C"/>
    <property type="match status" value="1"/>
</dbReference>
<organism evidence="6 7">
    <name type="scientific">Saponaria officinalis</name>
    <name type="common">Common soapwort</name>
    <name type="synonym">Lychnis saponaria</name>
    <dbReference type="NCBI Taxonomy" id="3572"/>
    <lineage>
        <taxon>Eukaryota</taxon>
        <taxon>Viridiplantae</taxon>
        <taxon>Streptophyta</taxon>
        <taxon>Embryophyta</taxon>
        <taxon>Tracheophyta</taxon>
        <taxon>Spermatophyta</taxon>
        <taxon>Magnoliopsida</taxon>
        <taxon>eudicotyledons</taxon>
        <taxon>Gunneridae</taxon>
        <taxon>Pentapetalae</taxon>
        <taxon>Caryophyllales</taxon>
        <taxon>Caryophyllaceae</taxon>
        <taxon>Caryophylleae</taxon>
        <taxon>Saponaria</taxon>
    </lineage>
</organism>
<dbReference type="AlphaFoldDB" id="A0AAW1JU63"/>
<dbReference type="SFLD" id="SFLDS00005">
    <property type="entry name" value="Isoprenoid_Synthase_Type_I"/>
    <property type="match status" value="1"/>
</dbReference>
<keyword evidence="7" id="KW-1185">Reference proteome</keyword>
<gene>
    <name evidence="6" type="ORF">RND81_07G151900</name>
</gene>
<accession>A0AAW1JU63</accession>
<evidence type="ECO:0000256" key="2">
    <source>
        <dbReference type="ARBA" id="ARBA00022723"/>
    </source>
</evidence>
<dbReference type="InterPro" id="IPR050148">
    <property type="entry name" value="Terpene_synthase-like"/>
</dbReference>
<evidence type="ECO:0000256" key="1">
    <source>
        <dbReference type="ARBA" id="ARBA00001946"/>
    </source>
</evidence>
<dbReference type="InterPro" id="IPR008949">
    <property type="entry name" value="Isoprenoid_synthase_dom_sf"/>
</dbReference>
<dbReference type="FunFam" id="1.10.600.10:FF:000007">
    <property type="entry name" value="Isoprene synthase, chloroplastic"/>
    <property type="match status" value="1"/>
</dbReference>
<dbReference type="SFLD" id="SFLDG01019">
    <property type="entry name" value="Terpene_Cyclase_Like_1_C_Termi"/>
    <property type="match status" value="1"/>
</dbReference>
<dbReference type="InterPro" id="IPR036965">
    <property type="entry name" value="Terpene_synth_N_sf"/>
</dbReference>
<dbReference type="SUPFAM" id="SSF48239">
    <property type="entry name" value="Terpenoid cyclases/Protein prenyltransferases"/>
    <property type="match status" value="1"/>
</dbReference>
<dbReference type="FunFam" id="1.50.10.130:FF:000001">
    <property type="entry name" value="Isoprene synthase, chloroplastic"/>
    <property type="match status" value="1"/>
</dbReference>
<keyword evidence="3" id="KW-0456">Lyase</keyword>
<dbReference type="GO" id="GO:0016102">
    <property type="term" value="P:diterpenoid biosynthetic process"/>
    <property type="evidence" value="ECO:0007669"/>
    <property type="project" value="InterPro"/>
</dbReference>
<feature type="domain" description="Terpene synthase N-terminal" evidence="4">
    <location>
        <begin position="14"/>
        <end position="188"/>
    </location>
</feature>
<dbReference type="GO" id="GO:0000287">
    <property type="term" value="F:magnesium ion binding"/>
    <property type="evidence" value="ECO:0007669"/>
    <property type="project" value="InterPro"/>
</dbReference>
<keyword evidence="2" id="KW-0479">Metal-binding</keyword>
<dbReference type="PANTHER" id="PTHR31225:SF221">
    <property type="entry name" value="(-)-GERMACRENE D SYNTHASE"/>
    <property type="match status" value="1"/>
</dbReference>
<comment type="cofactor">
    <cofactor evidence="1">
        <name>Mg(2+)</name>
        <dbReference type="ChEBI" id="CHEBI:18420"/>
    </cofactor>
</comment>
<protein>
    <submittedName>
        <fullName evidence="6">Uncharacterized protein</fullName>
    </submittedName>
</protein>
<dbReference type="SUPFAM" id="SSF48576">
    <property type="entry name" value="Terpenoid synthases"/>
    <property type="match status" value="1"/>
</dbReference>
<dbReference type="Proteomes" id="UP001443914">
    <property type="component" value="Unassembled WGS sequence"/>
</dbReference>
<dbReference type="Pfam" id="PF01397">
    <property type="entry name" value="Terpene_synth"/>
    <property type="match status" value="1"/>
</dbReference>
<dbReference type="InterPro" id="IPR044814">
    <property type="entry name" value="Terpene_cyclase_plant_C1"/>
</dbReference>
<evidence type="ECO:0000313" key="7">
    <source>
        <dbReference type="Proteomes" id="UP001443914"/>
    </source>
</evidence>
<feature type="domain" description="Terpene synthase metal-binding" evidence="5">
    <location>
        <begin position="246"/>
        <end position="485"/>
    </location>
</feature>
<dbReference type="CDD" id="cd00684">
    <property type="entry name" value="Terpene_cyclase_plant_C1"/>
    <property type="match status" value="1"/>
</dbReference>
<sequence>MSSVTSVEFQPSCWGDYFANITFLHEGIKRQMEQEVRNMKEEVKKELLSIVGKTTKQLEFIDAIERLGIAYHFEEKIEQVLDKLYPTYLNECDNYNLYHVSLGFRILRQHGFKVSCDVLKRFMTKKGLKSMITNDLEGILSLYEACHVEIHEDDILEEALAYATTYLTSAVNQLNESHYLVDQVVHALHQPVHKGIIRVESRQYISFYEHNPSHNVTLIRLAKLDFNLLQSLHHMEMKDLAIWWKGLHAKLPYARDRSVECYFWTLGCYYEPQYSLARKIFTRLFMVVQTLDDIYDSYGTFEERQLLIEAIHRWDYSYVKKLPKYFNDCYKALLETYDEAEQDLSREGRSFYMDYWKQQMKRNCQAWFEEAEWCNRKNIPTYDEYIEVSLISIAQTAGIAAAFLGMGEIATKESFEWVARDPMPIMVRSSDIILRLMNDIGGHKFEQKREHVASAVECYMRQHGITNEVQVYEELEKQVKDAWKDLNEGMLKPYAIPKPLLDRVLNLTRVPDVMYKGRTEGYTFVNKTIQHKVASVLIEPIPF</sequence>
<dbReference type="PANTHER" id="PTHR31225">
    <property type="entry name" value="OS04G0344100 PROTEIN-RELATED"/>
    <property type="match status" value="1"/>
</dbReference>
<dbReference type="Gene3D" id="1.10.600.10">
    <property type="entry name" value="Farnesyl Diphosphate Synthase"/>
    <property type="match status" value="1"/>
</dbReference>
<dbReference type="EMBL" id="JBDFQZ010000007">
    <property type="protein sequence ID" value="KAK9706798.1"/>
    <property type="molecule type" value="Genomic_DNA"/>
</dbReference>
<proteinExistence type="predicted"/>
<evidence type="ECO:0000313" key="6">
    <source>
        <dbReference type="EMBL" id="KAK9706798.1"/>
    </source>
</evidence>